<sequence length="636" mass="71582">MLRILIVDDQKSIRETIKAVLEPEPDFEVVATADNGLTAIEFAKKCLPDLMLVDLEMPSLNGMQLTKIISQDFSHIRVIVLSTHDEDEYIQQSLQAGAMGYLLKGTPADDLKEAIRFVSRGYNQFSPGLLHKVIPQKKIEPAKTDFGDYLDAASLDFKELTLVEPGKNKNQRHVRKSWTVYFPYWLLGNIVLWGIALLYLIFKSPIYTSKWSISLPSHQNSSSVSISNIGSVSSNTESLDRNHLFDPRENYKFLLGKKEIMSLAADRVGISVQEFGKPDVEIVDNTTMMELSIEGNTPQEALQKAIAISYVLEQKLQELRQTRISKTDLSLQDSLEKSEQYLRDARQRLAEFKLQWAIGFQDKAENLSSNVENLRLQKAEIKAQLEQAHAQAQRLSNSLGISTESAQDALILYSDSLFQQYLSNYTRNSAELTSLESRFKSSNPIVIDRSEETAAARNALLKRGEVLLGRRLSSDMLQQLNLRTGDEKDSYRGSLLKNIVFLQSEAKELAARAAKLEQQITQLETAENGFVQQRARLNKLEQDVKFAETVYSSNLDKSRLAKSNLYNAYPQIQVAIQPNLPKKPSSPNPILVYLGTFIGSIFLTTAIAYFWASSSEPVPTSSDKNNHNHKAIVPIL</sequence>
<evidence type="ECO:0000259" key="5">
    <source>
        <dbReference type="PROSITE" id="PS50110"/>
    </source>
</evidence>
<feature type="modified residue" description="4-aspartylphosphate" evidence="2">
    <location>
        <position position="54"/>
    </location>
</feature>
<dbReference type="PANTHER" id="PTHR43214:SF43">
    <property type="entry name" value="TWO-COMPONENT RESPONSE REGULATOR"/>
    <property type="match status" value="1"/>
</dbReference>
<dbReference type="InterPro" id="IPR039420">
    <property type="entry name" value="WalR-like"/>
</dbReference>
<keyword evidence="3" id="KW-0175">Coiled coil</keyword>
<dbReference type="OrthoDB" id="6148968at2"/>
<gene>
    <name evidence="6" type="ORF">H1P_5010001</name>
</gene>
<protein>
    <recommendedName>
        <fullName evidence="5">Response regulatory domain-containing protein</fullName>
    </recommendedName>
</protein>
<accession>A0A563VZT4</accession>
<evidence type="ECO:0000313" key="7">
    <source>
        <dbReference type="Proteomes" id="UP000320055"/>
    </source>
</evidence>
<keyword evidence="4" id="KW-0812">Transmembrane</keyword>
<dbReference type="EMBL" id="CAACVJ010000448">
    <property type="protein sequence ID" value="VEP16877.1"/>
    <property type="molecule type" value="Genomic_DNA"/>
</dbReference>
<dbReference type="SMART" id="SM00448">
    <property type="entry name" value="REC"/>
    <property type="match status" value="1"/>
</dbReference>
<proteinExistence type="predicted"/>
<evidence type="ECO:0000256" key="3">
    <source>
        <dbReference type="SAM" id="Coils"/>
    </source>
</evidence>
<evidence type="ECO:0000256" key="1">
    <source>
        <dbReference type="ARBA" id="ARBA00023125"/>
    </source>
</evidence>
<dbReference type="Pfam" id="PF00072">
    <property type="entry name" value="Response_reg"/>
    <property type="match status" value="1"/>
</dbReference>
<evidence type="ECO:0000256" key="4">
    <source>
        <dbReference type="SAM" id="Phobius"/>
    </source>
</evidence>
<evidence type="ECO:0000313" key="6">
    <source>
        <dbReference type="EMBL" id="VEP16877.1"/>
    </source>
</evidence>
<reference evidence="6 7" key="1">
    <citation type="submission" date="2019-01" db="EMBL/GenBank/DDBJ databases">
        <authorList>
            <person name="Brito A."/>
        </authorList>
    </citation>
    <scope>NUCLEOTIDE SEQUENCE [LARGE SCALE GENOMIC DNA]</scope>
    <source>
        <strain evidence="6">1</strain>
    </source>
</reference>
<dbReference type="InterPro" id="IPR001789">
    <property type="entry name" value="Sig_transdc_resp-reg_receiver"/>
</dbReference>
<name>A0A563VZT4_9CYAN</name>
<dbReference type="GO" id="GO:0003677">
    <property type="term" value="F:DNA binding"/>
    <property type="evidence" value="ECO:0007669"/>
    <property type="project" value="UniProtKB-KW"/>
</dbReference>
<dbReference type="AlphaFoldDB" id="A0A563VZT4"/>
<dbReference type="PROSITE" id="PS50110">
    <property type="entry name" value="RESPONSE_REGULATORY"/>
    <property type="match status" value="1"/>
</dbReference>
<dbReference type="InterPro" id="IPR011006">
    <property type="entry name" value="CheY-like_superfamily"/>
</dbReference>
<dbReference type="CDD" id="cd17535">
    <property type="entry name" value="REC_NarL-like"/>
    <property type="match status" value="1"/>
</dbReference>
<organism evidence="6 7">
    <name type="scientific">Hyella patelloides LEGE 07179</name>
    <dbReference type="NCBI Taxonomy" id="945734"/>
    <lineage>
        <taxon>Bacteria</taxon>
        <taxon>Bacillati</taxon>
        <taxon>Cyanobacteriota</taxon>
        <taxon>Cyanophyceae</taxon>
        <taxon>Pleurocapsales</taxon>
        <taxon>Hyellaceae</taxon>
        <taxon>Hyella</taxon>
    </lineage>
</organism>
<dbReference type="InterPro" id="IPR058245">
    <property type="entry name" value="NreC/VraR/RcsB-like_REC"/>
</dbReference>
<dbReference type="SUPFAM" id="SSF52172">
    <property type="entry name" value="CheY-like"/>
    <property type="match status" value="1"/>
</dbReference>
<keyword evidence="7" id="KW-1185">Reference proteome</keyword>
<keyword evidence="1" id="KW-0238">DNA-binding</keyword>
<feature type="transmembrane region" description="Helical" evidence="4">
    <location>
        <begin position="181"/>
        <end position="202"/>
    </location>
</feature>
<dbReference type="Gene3D" id="3.40.50.2300">
    <property type="match status" value="1"/>
</dbReference>
<feature type="coiled-coil region" evidence="3">
    <location>
        <begin position="499"/>
        <end position="550"/>
    </location>
</feature>
<dbReference type="RefSeq" id="WP_144875544.1">
    <property type="nucleotide sequence ID" value="NZ_LR214235.1"/>
</dbReference>
<dbReference type="GO" id="GO:0000160">
    <property type="term" value="P:phosphorelay signal transduction system"/>
    <property type="evidence" value="ECO:0007669"/>
    <property type="project" value="InterPro"/>
</dbReference>
<feature type="domain" description="Response regulatory" evidence="5">
    <location>
        <begin position="3"/>
        <end position="119"/>
    </location>
</feature>
<keyword evidence="4" id="KW-0472">Membrane</keyword>
<feature type="coiled-coil region" evidence="3">
    <location>
        <begin position="335"/>
        <end position="398"/>
    </location>
</feature>
<evidence type="ECO:0000256" key="2">
    <source>
        <dbReference type="PROSITE-ProRule" id="PRU00169"/>
    </source>
</evidence>
<keyword evidence="4" id="KW-1133">Transmembrane helix</keyword>
<dbReference type="Proteomes" id="UP000320055">
    <property type="component" value="Unassembled WGS sequence"/>
</dbReference>
<dbReference type="PANTHER" id="PTHR43214">
    <property type="entry name" value="TWO-COMPONENT RESPONSE REGULATOR"/>
    <property type="match status" value="1"/>
</dbReference>
<feature type="transmembrane region" description="Helical" evidence="4">
    <location>
        <begin position="590"/>
        <end position="612"/>
    </location>
</feature>
<keyword evidence="2" id="KW-0597">Phosphoprotein</keyword>